<accession>A0AAD2CUJ7</accession>
<dbReference type="InterPro" id="IPR012337">
    <property type="entry name" value="RNaseH-like_sf"/>
</dbReference>
<proteinExistence type="predicted"/>
<gene>
    <name evidence="2" type="ORF">CYCCA115_LOCUS8964</name>
</gene>
<dbReference type="EMBL" id="CAKOGP040001224">
    <property type="protein sequence ID" value="CAJ1944591.1"/>
    <property type="molecule type" value="Genomic_DNA"/>
</dbReference>
<dbReference type="AlphaFoldDB" id="A0AAD2CUJ7"/>
<dbReference type="Proteomes" id="UP001295423">
    <property type="component" value="Unassembled WGS sequence"/>
</dbReference>
<dbReference type="SUPFAM" id="SSF53098">
    <property type="entry name" value="Ribonuclease H-like"/>
    <property type="match status" value="1"/>
</dbReference>
<dbReference type="PROSITE" id="PS50879">
    <property type="entry name" value="RNASE_H_1"/>
    <property type="match status" value="1"/>
</dbReference>
<reference evidence="2" key="1">
    <citation type="submission" date="2023-08" db="EMBL/GenBank/DDBJ databases">
        <authorList>
            <person name="Audoor S."/>
            <person name="Bilcke G."/>
        </authorList>
    </citation>
    <scope>NUCLEOTIDE SEQUENCE</scope>
</reference>
<evidence type="ECO:0000313" key="3">
    <source>
        <dbReference type="Proteomes" id="UP001295423"/>
    </source>
</evidence>
<sequence>MSFYRTLIIYFDGACQNNPNGPAGCGWAIYEMDDYGCDGFRVASGNRYLGFNLSNNQAEYIGLIEALAYMQMNNIGCHELLIRGDSLLVINQMTGFYQIRNQRLFNFYNTVSNKLSWINSDYVEFAHIDRYYNGEADFLAKTAIPSMTNGAMWD</sequence>
<dbReference type="GO" id="GO:0003676">
    <property type="term" value="F:nucleic acid binding"/>
    <property type="evidence" value="ECO:0007669"/>
    <property type="project" value="InterPro"/>
</dbReference>
<dbReference type="PANTHER" id="PTHR46387">
    <property type="entry name" value="POLYNUCLEOTIDYL TRANSFERASE, RIBONUCLEASE H-LIKE SUPERFAMILY PROTEIN"/>
    <property type="match status" value="1"/>
</dbReference>
<evidence type="ECO:0000259" key="1">
    <source>
        <dbReference type="PROSITE" id="PS50879"/>
    </source>
</evidence>
<feature type="domain" description="RNase H type-1" evidence="1">
    <location>
        <begin position="3"/>
        <end position="145"/>
    </location>
</feature>
<keyword evidence="3" id="KW-1185">Reference proteome</keyword>
<dbReference type="Gene3D" id="3.30.420.10">
    <property type="entry name" value="Ribonuclease H-like superfamily/Ribonuclease H"/>
    <property type="match status" value="1"/>
</dbReference>
<protein>
    <recommendedName>
        <fullName evidence="1">RNase H type-1 domain-containing protein</fullName>
    </recommendedName>
</protein>
<name>A0AAD2CUJ7_9STRA</name>
<dbReference type="GO" id="GO:0004523">
    <property type="term" value="F:RNA-DNA hybrid ribonuclease activity"/>
    <property type="evidence" value="ECO:0007669"/>
    <property type="project" value="InterPro"/>
</dbReference>
<organism evidence="2 3">
    <name type="scientific">Cylindrotheca closterium</name>
    <dbReference type="NCBI Taxonomy" id="2856"/>
    <lineage>
        <taxon>Eukaryota</taxon>
        <taxon>Sar</taxon>
        <taxon>Stramenopiles</taxon>
        <taxon>Ochrophyta</taxon>
        <taxon>Bacillariophyta</taxon>
        <taxon>Bacillariophyceae</taxon>
        <taxon>Bacillariophycidae</taxon>
        <taxon>Bacillariales</taxon>
        <taxon>Bacillariaceae</taxon>
        <taxon>Cylindrotheca</taxon>
    </lineage>
</organism>
<dbReference type="InterPro" id="IPR002156">
    <property type="entry name" value="RNaseH_domain"/>
</dbReference>
<dbReference type="PANTHER" id="PTHR46387:SF2">
    <property type="entry name" value="RIBONUCLEASE HI"/>
    <property type="match status" value="1"/>
</dbReference>
<dbReference type="InterPro" id="IPR036397">
    <property type="entry name" value="RNaseH_sf"/>
</dbReference>
<dbReference type="Pfam" id="PF13456">
    <property type="entry name" value="RVT_3"/>
    <property type="match status" value="1"/>
</dbReference>
<dbReference type="CDD" id="cd09279">
    <property type="entry name" value="RNase_HI_like"/>
    <property type="match status" value="1"/>
</dbReference>
<evidence type="ECO:0000313" key="2">
    <source>
        <dbReference type="EMBL" id="CAJ1944591.1"/>
    </source>
</evidence>
<comment type="caution">
    <text evidence="2">The sequence shown here is derived from an EMBL/GenBank/DDBJ whole genome shotgun (WGS) entry which is preliminary data.</text>
</comment>